<gene>
    <name evidence="2" type="ORF">TRM7615_02498</name>
</gene>
<accession>A0A2R8C9B3</accession>
<dbReference type="AlphaFoldDB" id="A0A2R8C9B3"/>
<sequence length="208" mass="21767">MKLVVLGANGRTGRLVLQAALARGMAVTAVVRSEDRAPDLQDARLTLAVGDPCDPAFLASVFSGQDAVISTLGGRWPTKTATSVYFRSAEAVVHAASATGLKRVLVTSTTLLFPGQALLGTVLRVVVPNVVHSAVRMEDTLKLSGLDWTSARVGFLNDDAVSEYRAKRNALLKGGTAVPRSALAHSLIDALDDPQTIGAAYSVAQTNT</sequence>
<feature type="domain" description="NAD(P)-binding" evidence="1">
    <location>
        <begin position="7"/>
        <end position="194"/>
    </location>
</feature>
<dbReference type="OrthoDB" id="7419852at2"/>
<dbReference type="Proteomes" id="UP000244898">
    <property type="component" value="Unassembled WGS sequence"/>
</dbReference>
<dbReference type="PANTHER" id="PTHR15020:SF50">
    <property type="entry name" value="UPF0659 PROTEIN YMR090W"/>
    <property type="match status" value="1"/>
</dbReference>
<reference evidence="3" key="1">
    <citation type="submission" date="2018-03" db="EMBL/GenBank/DDBJ databases">
        <authorList>
            <person name="Rodrigo-Torres L."/>
            <person name="Arahal R. D."/>
            <person name="Lucena T."/>
        </authorList>
    </citation>
    <scope>NUCLEOTIDE SEQUENCE [LARGE SCALE GENOMIC DNA]</scope>
    <source>
        <strain evidence="3">CECT 7615</strain>
    </source>
</reference>
<dbReference type="InterPro" id="IPR016040">
    <property type="entry name" value="NAD(P)-bd_dom"/>
</dbReference>
<dbReference type="RefSeq" id="WP_108787894.1">
    <property type="nucleotide sequence ID" value="NZ_ONZG01000005.1"/>
</dbReference>
<organism evidence="2 3">
    <name type="scientific">Falsiruegeria mediterranea M17</name>
    <dbReference type="NCBI Taxonomy" id="1200281"/>
    <lineage>
        <taxon>Bacteria</taxon>
        <taxon>Pseudomonadati</taxon>
        <taxon>Pseudomonadota</taxon>
        <taxon>Alphaproteobacteria</taxon>
        <taxon>Rhodobacterales</taxon>
        <taxon>Roseobacteraceae</taxon>
        <taxon>Falsiruegeria</taxon>
    </lineage>
</organism>
<dbReference type="Pfam" id="PF13460">
    <property type="entry name" value="NAD_binding_10"/>
    <property type="match status" value="1"/>
</dbReference>
<proteinExistence type="predicted"/>
<name>A0A2R8C9B3_9RHOB</name>
<dbReference type="EMBL" id="ONZG01000005">
    <property type="protein sequence ID" value="SPJ28988.1"/>
    <property type="molecule type" value="Genomic_DNA"/>
</dbReference>
<protein>
    <recommendedName>
        <fullName evidence="1">NAD(P)-binding domain-containing protein</fullName>
    </recommendedName>
</protein>
<dbReference type="SUPFAM" id="SSF51735">
    <property type="entry name" value="NAD(P)-binding Rossmann-fold domains"/>
    <property type="match status" value="1"/>
</dbReference>
<evidence type="ECO:0000313" key="2">
    <source>
        <dbReference type="EMBL" id="SPJ28988.1"/>
    </source>
</evidence>
<evidence type="ECO:0000313" key="3">
    <source>
        <dbReference type="Proteomes" id="UP000244898"/>
    </source>
</evidence>
<dbReference type="Gene3D" id="3.40.50.720">
    <property type="entry name" value="NAD(P)-binding Rossmann-like Domain"/>
    <property type="match status" value="1"/>
</dbReference>
<keyword evidence="3" id="KW-1185">Reference proteome</keyword>
<dbReference type="PANTHER" id="PTHR15020">
    <property type="entry name" value="FLAVIN REDUCTASE-RELATED"/>
    <property type="match status" value="1"/>
</dbReference>
<dbReference type="InterPro" id="IPR036291">
    <property type="entry name" value="NAD(P)-bd_dom_sf"/>
</dbReference>
<evidence type="ECO:0000259" key="1">
    <source>
        <dbReference type="Pfam" id="PF13460"/>
    </source>
</evidence>